<dbReference type="EMBL" id="JAESWC010000018">
    <property type="protein sequence ID" value="MBL4938139.1"/>
    <property type="molecule type" value="Genomic_DNA"/>
</dbReference>
<proteinExistence type="predicted"/>
<dbReference type="InterPro" id="IPR029767">
    <property type="entry name" value="WecB-like"/>
</dbReference>
<evidence type="ECO:0000313" key="2">
    <source>
        <dbReference type="EMBL" id="MBL4938139.1"/>
    </source>
</evidence>
<evidence type="ECO:0000313" key="3">
    <source>
        <dbReference type="Proteomes" id="UP000632377"/>
    </source>
</evidence>
<dbReference type="Pfam" id="PF02350">
    <property type="entry name" value="Epimerase_2"/>
    <property type="match status" value="1"/>
</dbReference>
<dbReference type="GO" id="GO:0016798">
    <property type="term" value="F:hydrolase activity, acting on glycosyl bonds"/>
    <property type="evidence" value="ECO:0007669"/>
    <property type="project" value="UniProtKB-KW"/>
</dbReference>
<dbReference type="Proteomes" id="UP000632377">
    <property type="component" value="Unassembled WGS sequence"/>
</dbReference>
<evidence type="ECO:0000259" key="1">
    <source>
        <dbReference type="Pfam" id="PF02350"/>
    </source>
</evidence>
<dbReference type="PANTHER" id="PTHR43174">
    <property type="entry name" value="UDP-N-ACETYLGLUCOSAMINE 2-EPIMERASE"/>
    <property type="match status" value="1"/>
</dbReference>
<organism evidence="2 3">
    <name type="scientific">Clostridium rhizosphaerae</name>
    <dbReference type="NCBI Taxonomy" id="2803861"/>
    <lineage>
        <taxon>Bacteria</taxon>
        <taxon>Bacillati</taxon>
        <taxon>Bacillota</taxon>
        <taxon>Clostridia</taxon>
        <taxon>Eubacteriales</taxon>
        <taxon>Clostridiaceae</taxon>
        <taxon>Clostridium</taxon>
    </lineage>
</organism>
<keyword evidence="2" id="KW-0326">Glycosidase</keyword>
<sequence>MRKIAVVTGTRAEYGLLKNIIRRIKEDTELELQLIVTGTHLSTEYGYTVEEIRKDSFEISDEIDILMESNNKQAISKAMGIAMLGLSQTFSRLKPDLLLILGDRYEIFAATSVAMAMNIPIAHISGGEITEGAMDEQIRHSITKMAHIHFPGAEAYADNIIRMGEESWRVFNVGDPGIENVKNTKFLSQEELKEDLGIEIDKDTLLVTFHPVTLEIDQLHYQVENLLKALKETDRKLLITFPNSDNGGKYIINELKKFQATSHKVHLYENLGVRRYLSVLRLCGAVVGNSSSAIVEAPLLKVPVINIGNRQKGRLMANNIIQSSYSSDEIIRSIRLALSDEFIARTRNVKSLYGEGNTSKDIVDILKKINIDEKLMKKRLIWR</sequence>
<gene>
    <name evidence="2" type="primary">neuC</name>
    <name evidence="2" type="ORF">JK636_20710</name>
</gene>
<reference evidence="2 3" key="1">
    <citation type="submission" date="2021-01" db="EMBL/GenBank/DDBJ databases">
        <title>Genome public.</title>
        <authorList>
            <person name="Liu C."/>
            <person name="Sun Q."/>
        </authorList>
    </citation>
    <scope>NUCLEOTIDE SEQUENCE [LARGE SCALE GENOMIC DNA]</scope>
    <source>
        <strain evidence="2 3">YIM B02515</strain>
    </source>
</reference>
<comment type="caution">
    <text evidence="2">The sequence shown here is derived from an EMBL/GenBank/DDBJ whole genome shotgun (WGS) entry which is preliminary data.</text>
</comment>
<keyword evidence="2" id="KW-0378">Hydrolase</keyword>
<keyword evidence="3" id="KW-1185">Reference proteome</keyword>
<name>A0ABS1TFI8_9CLOT</name>
<dbReference type="RefSeq" id="WP_202750866.1">
    <property type="nucleotide sequence ID" value="NZ_JAESWC010000018.1"/>
</dbReference>
<dbReference type="NCBIfam" id="TIGR03568">
    <property type="entry name" value="NeuC_NnaA"/>
    <property type="match status" value="1"/>
</dbReference>
<dbReference type="PANTHER" id="PTHR43174:SF3">
    <property type="entry name" value="UDP-N-ACETYLGLUCOSAMINE 2-EPIMERASE"/>
    <property type="match status" value="1"/>
</dbReference>
<dbReference type="SUPFAM" id="SSF53756">
    <property type="entry name" value="UDP-Glycosyltransferase/glycogen phosphorylase"/>
    <property type="match status" value="1"/>
</dbReference>
<dbReference type="InterPro" id="IPR020004">
    <property type="entry name" value="UDP-GlcNAc_Epase"/>
</dbReference>
<dbReference type="EC" id="3.2.1.183" evidence="2"/>
<dbReference type="Gene3D" id="3.40.50.2000">
    <property type="entry name" value="Glycogen Phosphorylase B"/>
    <property type="match status" value="2"/>
</dbReference>
<dbReference type="InterPro" id="IPR003331">
    <property type="entry name" value="UDP_GlcNAc_Epimerase_2_dom"/>
</dbReference>
<dbReference type="CDD" id="cd03786">
    <property type="entry name" value="GTB_UDP-GlcNAc_2-Epimerase"/>
    <property type="match status" value="1"/>
</dbReference>
<feature type="domain" description="UDP-N-acetylglucosamine 2-epimerase" evidence="1">
    <location>
        <begin position="23"/>
        <end position="367"/>
    </location>
</feature>
<accession>A0ABS1TFI8</accession>
<protein>
    <submittedName>
        <fullName evidence="2">UDP-N-acetylglucosamine 2-epimerase (Hydrolyzing)</fullName>
        <ecNumber evidence="2">3.2.1.183</ecNumber>
    </submittedName>
</protein>